<evidence type="ECO:0000313" key="2">
    <source>
        <dbReference type="Proteomes" id="UP001150941"/>
    </source>
</evidence>
<dbReference type="SUPFAM" id="SSF109854">
    <property type="entry name" value="DinB/YfiT-like putative metalloenzymes"/>
    <property type="match status" value="1"/>
</dbReference>
<proteinExistence type="predicted"/>
<sequence length="176" mass="19750">MTYSFYDGTIPVLKSILTSLKNVLNKAQERPDYESLVQARLYEDMKPLESQIRIATQFSENLIAKLTAREAVVFEDNLTSFAQFHERIDKVLQSLKGIDKDFVNKQAEVSGPVQLGPAKSADMTNAAYAHGICLPNIYFHLTTAYGILRKEGVPLGKMDYFIGFAEFMIPQAAGKY</sequence>
<dbReference type="Gene3D" id="1.20.120.450">
    <property type="entry name" value="dinb family like domain"/>
    <property type="match status" value="1"/>
</dbReference>
<dbReference type="OrthoDB" id="3724345at2759"/>
<accession>A0A9W9NZQ0</accession>
<keyword evidence="2" id="KW-1185">Reference proteome</keyword>
<dbReference type="InterPro" id="IPR034660">
    <property type="entry name" value="DinB/YfiT-like"/>
</dbReference>
<dbReference type="EMBL" id="JAPQKS010000004">
    <property type="protein sequence ID" value="KAJ5232425.1"/>
    <property type="molecule type" value="Genomic_DNA"/>
</dbReference>
<name>A0A9W9NZQ0_9EURO</name>
<dbReference type="PANTHER" id="PTHR36922:SF1">
    <property type="entry name" value="DUF1993 DOMAIN-CONTAINING PROTEIN"/>
    <property type="match status" value="1"/>
</dbReference>
<reference evidence="1" key="2">
    <citation type="journal article" date="2023" name="IMA Fungus">
        <title>Comparative genomic study of the Penicillium genus elucidates a diverse pangenome and 15 lateral gene transfer events.</title>
        <authorList>
            <person name="Petersen C."/>
            <person name="Sorensen T."/>
            <person name="Nielsen M.R."/>
            <person name="Sondergaard T.E."/>
            <person name="Sorensen J.L."/>
            <person name="Fitzpatrick D.A."/>
            <person name="Frisvad J.C."/>
            <person name="Nielsen K.L."/>
        </authorList>
    </citation>
    <scope>NUCLEOTIDE SEQUENCE</scope>
    <source>
        <strain evidence="1">IBT 19713</strain>
    </source>
</reference>
<dbReference type="Pfam" id="PF09351">
    <property type="entry name" value="DUF1993"/>
    <property type="match status" value="1"/>
</dbReference>
<comment type="caution">
    <text evidence="1">The sequence shown here is derived from an EMBL/GenBank/DDBJ whole genome shotgun (WGS) entry which is preliminary data.</text>
</comment>
<dbReference type="PANTHER" id="PTHR36922">
    <property type="entry name" value="BLL2446 PROTEIN"/>
    <property type="match status" value="1"/>
</dbReference>
<gene>
    <name evidence="1" type="ORF">N7468_005381</name>
</gene>
<dbReference type="RefSeq" id="XP_058330418.1">
    <property type="nucleotide sequence ID" value="XM_058474678.1"/>
</dbReference>
<dbReference type="AlphaFoldDB" id="A0A9W9NZQ0"/>
<organism evidence="1 2">
    <name type="scientific">Penicillium chermesinum</name>
    <dbReference type="NCBI Taxonomy" id="63820"/>
    <lineage>
        <taxon>Eukaryota</taxon>
        <taxon>Fungi</taxon>
        <taxon>Dikarya</taxon>
        <taxon>Ascomycota</taxon>
        <taxon>Pezizomycotina</taxon>
        <taxon>Eurotiomycetes</taxon>
        <taxon>Eurotiomycetidae</taxon>
        <taxon>Eurotiales</taxon>
        <taxon>Aspergillaceae</taxon>
        <taxon>Penicillium</taxon>
    </lineage>
</organism>
<dbReference type="InterPro" id="IPR018531">
    <property type="entry name" value="DUF1993"/>
</dbReference>
<evidence type="ECO:0000313" key="1">
    <source>
        <dbReference type="EMBL" id="KAJ5232425.1"/>
    </source>
</evidence>
<dbReference type="GeneID" id="83201981"/>
<protein>
    <submittedName>
        <fullName evidence="1">Uncharacterized protein</fullName>
    </submittedName>
</protein>
<reference evidence="1" key="1">
    <citation type="submission" date="2022-11" db="EMBL/GenBank/DDBJ databases">
        <authorList>
            <person name="Petersen C."/>
        </authorList>
    </citation>
    <scope>NUCLEOTIDE SEQUENCE</scope>
    <source>
        <strain evidence="1">IBT 19713</strain>
    </source>
</reference>
<dbReference type="Proteomes" id="UP001150941">
    <property type="component" value="Unassembled WGS sequence"/>
</dbReference>